<proteinExistence type="predicted"/>
<dbReference type="Proteomes" id="UP001501752">
    <property type="component" value="Unassembled WGS sequence"/>
</dbReference>
<sequence length="72" mass="8258">MRGNVHHSRHCPTCGTPVSEGLQGGHVCPLCYRVEEPPGETLARERWCATKRQRIAAARRVWEREGLVPRRR</sequence>
<comment type="caution">
    <text evidence="1">The sequence shown here is derived from an EMBL/GenBank/DDBJ whole genome shotgun (WGS) entry which is preliminary data.</text>
</comment>
<evidence type="ECO:0000313" key="1">
    <source>
        <dbReference type="EMBL" id="GAA4881002.1"/>
    </source>
</evidence>
<reference evidence="2" key="1">
    <citation type="journal article" date="2019" name="Int. J. Syst. Evol. Microbiol.">
        <title>The Global Catalogue of Microorganisms (GCM) 10K type strain sequencing project: providing services to taxonomists for standard genome sequencing and annotation.</title>
        <authorList>
            <consortium name="The Broad Institute Genomics Platform"/>
            <consortium name="The Broad Institute Genome Sequencing Center for Infectious Disease"/>
            <person name="Wu L."/>
            <person name="Ma J."/>
        </authorList>
    </citation>
    <scope>NUCLEOTIDE SEQUENCE [LARGE SCALE GENOMIC DNA]</scope>
    <source>
        <strain evidence="2">JCM 13006</strain>
    </source>
</reference>
<protein>
    <submittedName>
        <fullName evidence="1">Uncharacterized protein</fullName>
    </submittedName>
</protein>
<accession>A0ABP9EKP9</accession>
<name>A0ABP9EKP9_9ACTN</name>
<organism evidence="1 2">
    <name type="scientific">Kitasatospora terrestris</name>
    <dbReference type="NCBI Taxonomy" id="258051"/>
    <lineage>
        <taxon>Bacteria</taxon>
        <taxon>Bacillati</taxon>
        <taxon>Actinomycetota</taxon>
        <taxon>Actinomycetes</taxon>
        <taxon>Kitasatosporales</taxon>
        <taxon>Streptomycetaceae</taxon>
        <taxon>Kitasatospora</taxon>
    </lineage>
</organism>
<evidence type="ECO:0000313" key="2">
    <source>
        <dbReference type="Proteomes" id="UP001501752"/>
    </source>
</evidence>
<gene>
    <name evidence="1" type="ORF">GCM10023235_71550</name>
</gene>
<keyword evidence="2" id="KW-1185">Reference proteome</keyword>
<dbReference type="EMBL" id="BAABIS010000001">
    <property type="protein sequence ID" value="GAA4881002.1"/>
    <property type="molecule type" value="Genomic_DNA"/>
</dbReference>
<dbReference type="RefSeq" id="WP_345701068.1">
    <property type="nucleotide sequence ID" value="NZ_BAABIS010000001.1"/>
</dbReference>